<dbReference type="RefSeq" id="XP_017985372.1">
    <property type="nucleotide sequence ID" value="XM_018129883.1"/>
</dbReference>
<gene>
    <name evidence="3" type="primary">LOC108663965</name>
</gene>
<keyword evidence="1" id="KW-1133">Transmembrane helix</keyword>
<evidence type="ECO:0000256" key="1">
    <source>
        <dbReference type="SAM" id="Phobius"/>
    </source>
</evidence>
<feature type="transmembrane region" description="Helical" evidence="1">
    <location>
        <begin position="7"/>
        <end position="27"/>
    </location>
</feature>
<name>A0AB32X194_THECC</name>
<sequence>MMRLNQLIVFFPLLGSGVAGFFGRFLGSEGIAIITEGKNLVLCAIVILGWIFIFRLFCIRLNKKYRFLLFFFYMLLYLYIYIFCYLLRIYLVSWLGLCLSGILSTFLILNVSDGEIIPYSSPANSSSEDSFGLQVLSEPWPVTHNIALESSMRNRILTMENTNCIFLLDKDRGVYWAEVQNSLDNCSSQKEYNQLIELENRDLQIRELKHECYSLFQQMLTEHPALAENAPKEAFIDFLDEKRDELDQQGGNRLVKDQRELEFLNVLSHDLRTHGPNSAYIKTILGG</sequence>
<proteinExistence type="predicted"/>
<feature type="transmembrane region" description="Helical" evidence="1">
    <location>
        <begin position="65"/>
        <end position="83"/>
    </location>
</feature>
<reference evidence="3" key="1">
    <citation type="submission" date="2025-08" db="UniProtKB">
        <authorList>
            <consortium name="RefSeq"/>
        </authorList>
    </citation>
    <scope>IDENTIFICATION</scope>
</reference>
<protein>
    <submittedName>
        <fullName evidence="3">Uncharacterized mitochondrial protein AtMg01280-like</fullName>
    </submittedName>
</protein>
<keyword evidence="1" id="KW-0812">Transmembrane</keyword>
<feature type="transmembrane region" description="Helical" evidence="1">
    <location>
        <begin position="39"/>
        <end position="58"/>
    </location>
</feature>
<keyword evidence="1" id="KW-0472">Membrane</keyword>
<organism evidence="2 3">
    <name type="scientific">Theobroma cacao</name>
    <name type="common">Cacao</name>
    <name type="synonym">Cocoa</name>
    <dbReference type="NCBI Taxonomy" id="3641"/>
    <lineage>
        <taxon>Eukaryota</taxon>
        <taxon>Viridiplantae</taxon>
        <taxon>Streptophyta</taxon>
        <taxon>Embryophyta</taxon>
        <taxon>Tracheophyta</taxon>
        <taxon>Spermatophyta</taxon>
        <taxon>Magnoliopsida</taxon>
        <taxon>eudicotyledons</taxon>
        <taxon>Gunneridae</taxon>
        <taxon>Pentapetalae</taxon>
        <taxon>rosids</taxon>
        <taxon>malvids</taxon>
        <taxon>Malvales</taxon>
        <taxon>Malvaceae</taxon>
        <taxon>Byttnerioideae</taxon>
        <taxon>Theobroma</taxon>
    </lineage>
</organism>
<evidence type="ECO:0000313" key="3">
    <source>
        <dbReference type="RefSeq" id="XP_017985372.1"/>
    </source>
</evidence>
<dbReference type="Proteomes" id="UP000694886">
    <property type="component" value="Unplaced"/>
</dbReference>
<dbReference type="GeneID" id="108663965"/>
<dbReference type="AlphaFoldDB" id="A0AB32X194"/>
<accession>A0AB32X194</accession>
<evidence type="ECO:0000313" key="2">
    <source>
        <dbReference type="Proteomes" id="UP000694886"/>
    </source>
</evidence>
<dbReference type="KEGG" id="tcc:108663965"/>